<reference evidence="2 3" key="1">
    <citation type="submission" date="2023-08" db="EMBL/GenBank/DDBJ databases">
        <title>The draft genome sequence of Paracraurococcus sp. LOR1-02.</title>
        <authorList>
            <person name="Kingkaew E."/>
            <person name="Tanasupawat S."/>
        </authorList>
    </citation>
    <scope>NUCLEOTIDE SEQUENCE [LARGE SCALE GENOMIC DNA]</scope>
    <source>
        <strain evidence="2 3">LOR1-02</strain>
    </source>
</reference>
<feature type="region of interest" description="Disordered" evidence="1">
    <location>
        <begin position="1"/>
        <end position="50"/>
    </location>
</feature>
<evidence type="ECO:0000256" key="1">
    <source>
        <dbReference type="SAM" id="MobiDB-lite"/>
    </source>
</evidence>
<dbReference type="Proteomes" id="UP001243009">
    <property type="component" value="Unassembled WGS sequence"/>
</dbReference>
<proteinExistence type="predicted"/>
<keyword evidence="3" id="KW-1185">Reference proteome</keyword>
<dbReference type="EMBL" id="JAUTWS010000092">
    <property type="protein sequence ID" value="MDO9713469.1"/>
    <property type="molecule type" value="Genomic_DNA"/>
</dbReference>
<dbReference type="InterPro" id="IPR018679">
    <property type="entry name" value="DUF2161"/>
</dbReference>
<accession>A0ABT9EB86</accession>
<gene>
    <name evidence="2" type="ORF">Q7A36_34405</name>
</gene>
<sequence>MDAARGSVEVLVAPGPYRPRRDPRHRSRLLDEHRRRRGDPSPCGSSRQPVMTAYRQRALACAAMLHEGLKRPRDLRDVAPDAAAILLRNIYGRFEREARGLYRLSQAGEAGIAHWSSGDDAKAGECTSPRPGQQNDA</sequence>
<organism evidence="2 3">
    <name type="scientific">Paracraurococcus lichenis</name>
    <dbReference type="NCBI Taxonomy" id="3064888"/>
    <lineage>
        <taxon>Bacteria</taxon>
        <taxon>Pseudomonadati</taxon>
        <taxon>Pseudomonadota</taxon>
        <taxon>Alphaproteobacteria</taxon>
        <taxon>Acetobacterales</taxon>
        <taxon>Roseomonadaceae</taxon>
        <taxon>Paracraurococcus</taxon>
    </lineage>
</organism>
<comment type="caution">
    <text evidence="2">The sequence shown here is derived from an EMBL/GenBank/DDBJ whole genome shotgun (WGS) entry which is preliminary data.</text>
</comment>
<feature type="region of interest" description="Disordered" evidence="1">
    <location>
        <begin position="114"/>
        <end position="137"/>
    </location>
</feature>
<dbReference type="RefSeq" id="WP_305108324.1">
    <property type="nucleotide sequence ID" value="NZ_JAUTWS010000092.1"/>
</dbReference>
<evidence type="ECO:0000313" key="3">
    <source>
        <dbReference type="Proteomes" id="UP001243009"/>
    </source>
</evidence>
<name>A0ABT9EB86_9PROT</name>
<evidence type="ECO:0000313" key="2">
    <source>
        <dbReference type="EMBL" id="MDO9713469.1"/>
    </source>
</evidence>
<dbReference type="Pfam" id="PF09929">
    <property type="entry name" value="DUF2161"/>
    <property type="match status" value="1"/>
</dbReference>
<protein>
    <submittedName>
        <fullName evidence="2">DUF2161 family putative PD-(D/E)XK-type phosphodiesterase</fullName>
    </submittedName>
</protein>